<keyword evidence="1" id="KW-0812">Transmembrane</keyword>
<accession>G1WH34</accession>
<evidence type="ECO:0000259" key="2">
    <source>
        <dbReference type="Pfam" id="PF01757"/>
    </source>
</evidence>
<evidence type="ECO:0000313" key="3">
    <source>
        <dbReference type="EMBL" id="EGX67185.1"/>
    </source>
</evidence>
<dbReference type="STRING" id="742742.HMPREF9452_00647"/>
<feature type="transmembrane region" description="Helical" evidence="1">
    <location>
        <begin position="258"/>
        <end position="281"/>
    </location>
</feature>
<dbReference type="PANTHER" id="PTHR37312:SF1">
    <property type="entry name" value="MEMBRANE-BOUND ACYLTRANSFERASE YKRP-RELATED"/>
    <property type="match status" value="1"/>
</dbReference>
<dbReference type="GO" id="GO:0016747">
    <property type="term" value="F:acyltransferase activity, transferring groups other than amino-acyl groups"/>
    <property type="evidence" value="ECO:0007669"/>
    <property type="project" value="InterPro"/>
</dbReference>
<dbReference type="Pfam" id="PF01757">
    <property type="entry name" value="Acyl_transf_3"/>
    <property type="match status" value="1"/>
</dbReference>
<feature type="transmembrane region" description="Helical" evidence="1">
    <location>
        <begin position="77"/>
        <end position="98"/>
    </location>
</feature>
<name>G1WH34_9ACTN</name>
<protein>
    <recommendedName>
        <fullName evidence="2">Acyltransferase 3 domain-containing protein</fullName>
    </recommendedName>
</protein>
<evidence type="ECO:0000313" key="4">
    <source>
        <dbReference type="Proteomes" id="UP000004830"/>
    </source>
</evidence>
<keyword evidence="1" id="KW-0472">Membrane</keyword>
<dbReference type="EMBL" id="ADLS01000008">
    <property type="protein sequence ID" value="EGX67185.1"/>
    <property type="molecule type" value="Genomic_DNA"/>
</dbReference>
<gene>
    <name evidence="3" type="ORF">HMPREF9452_00647</name>
</gene>
<feature type="transmembrane region" description="Helical" evidence="1">
    <location>
        <begin position="224"/>
        <end position="246"/>
    </location>
</feature>
<reference evidence="3 4" key="1">
    <citation type="submission" date="2011-06" db="EMBL/GenBank/DDBJ databases">
        <title>The Genome Sequence of Collinsella tanakaei YIT 12063.</title>
        <authorList>
            <consortium name="The Broad Institute Genome Sequencing Platform"/>
            <person name="Earl A."/>
            <person name="Ward D."/>
            <person name="Feldgarden M."/>
            <person name="Gevers D."/>
            <person name="Morotomi M."/>
            <person name="Young S.K."/>
            <person name="Zeng Q."/>
            <person name="Gargeya S."/>
            <person name="Fitzgerald M."/>
            <person name="Haas B."/>
            <person name="Abouelleil A."/>
            <person name="Alvarado L."/>
            <person name="Arachchi H.M."/>
            <person name="Berlin A."/>
            <person name="Brown A."/>
            <person name="Chapman S.B."/>
            <person name="Chen Z."/>
            <person name="Dunbar C."/>
            <person name="Freedman E."/>
            <person name="Gearin G."/>
            <person name="Gellesch M."/>
            <person name="Goldberg J."/>
            <person name="Griggs A."/>
            <person name="Gujja S."/>
            <person name="Heiman D."/>
            <person name="Howarth C."/>
            <person name="Larson L."/>
            <person name="Lui A."/>
            <person name="MacDonald P.J.P."/>
            <person name="Mehta T."/>
            <person name="Montmayeur A."/>
            <person name="Murphy C."/>
            <person name="Neiman D."/>
            <person name="Pearson M."/>
            <person name="Priest M."/>
            <person name="Roberts A."/>
            <person name="Saif S."/>
            <person name="Shea T."/>
            <person name="Shenoy N."/>
            <person name="Sisk P."/>
            <person name="Stolte C."/>
            <person name="Sykes S."/>
            <person name="Wortman J."/>
            <person name="Nusbaum C."/>
            <person name="Birren B."/>
        </authorList>
    </citation>
    <scope>NUCLEOTIDE SEQUENCE [LARGE SCALE GENOMIC DNA]</scope>
    <source>
        <strain evidence="3 4">YIT 12063</strain>
    </source>
</reference>
<comment type="caution">
    <text evidence="3">The sequence shown here is derived from an EMBL/GenBank/DDBJ whole genome shotgun (WGS) entry which is preliminary data.</text>
</comment>
<feature type="transmembrane region" description="Helical" evidence="1">
    <location>
        <begin position="199"/>
        <end position="218"/>
    </location>
</feature>
<feature type="transmembrane region" description="Helical" evidence="1">
    <location>
        <begin position="142"/>
        <end position="161"/>
    </location>
</feature>
<dbReference type="HOGENOM" id="CLU_023915_6_0_11"/>
<dbReference type="InterPro" id="IPR052734">
    <property type="entry name" value="Nod_factor_acetyltransferase"/>
</dbReference>
<feature type="transmembrane region" description="Helical" evidence="1">
    <location>
        <begin position="287"/>
        <end position="308"/>
    </location>
</feature>
<dbReference type="Proteomes" id="UP000004830">
    <property type="component" value="Unassembled WGS sequence"/>
</dbReference>
<proteinExistence type="predicted"/>
<dbReference type="eggNOG" id="COG4763">
    <property type="taxonomic scope" value="Bacteria"/>
</dbReference>
<keyword evidence="4" id="KW-1185">Reference proteome</keyword>
<feature type="transmembrane region" description="Helical" evidence="1">
    <location>
        <begin position="32"/>
        <end position="57"/>
    </location>
</feature>
<feature type="domain" description="Acyltransferase 3" evidence="2">
    <location>
        <begin position="1"/>
        <end position="305"/>
    </location>
</feature>
<dbReference type="PATRIC" id="fig|742742.3.peg.626"/>
<organism evidence="3 4">
    <name type="scientific">Collinsella tanakaei YIT 12063</name>
    <dbReference type="NCBI Taxonomy" id="742742"/>
    <lineage>
        <taxon>Bacteria</taxon>
        <taxon>Bacillati</taxon>
        <taxon>Actinomycetota</taxon>
        <taxon>Coriobacteriia</taxon>
        <taxon>Coriobacteriales</taxon>
        <taxon>Coriobacteriaceae</taxon>
        <taxon>Collinsella</taxon>
    </lineage>
</organism>
<dbReference type="PANTHER" id="PTHR37312">
    <property type="entry name" value="MEMBRANE-BOUND ACYLTRANSFERASE YKRP-RELATED"/>
    <property type="match status" value="1"/>
</dbReference>
<dbReference type="InterPro" id="IPR002656">
    <property type="entry name" value="Acyl_transf_3_dom"/>
</dbReference>
<feature type="transmembrane region" description="Helical" evidence="1">
    <location>
        <begin position="118"/>
        <end position="135"/>
    </location>
</feature>
<sequence>MDSLKLFACLLVVFGHLYMSMASSGLMDGDSAVYLLPIQTVYTFHVPVFFVCSGFLYQYNKGGSSFSSHLMSLKRKIINLGVPYIVFSSATLLLKNAFASEVNNQATPFLRTILFEPIAPYWYLYTLLLIFCIIPRLGSPRAILKLLAVSLAIKVVYVLLPETIVLPDLIGKVASNLVWFSLGMSLTVAGFGKLMMHRAMAIVLFIAAAVASLVLYGKENTDKITQFLIGFAFVYSLVDLFMSIDVTNESRLLRQMSAYFLPIYVLHTICAACMRAILFKFGLDSLAIHLTVGFIASVFIPVAIYEIAERRWWLFILFEPTRALKMKKGECNERV</sequence>
<dbReference type="AlphaFoldDB" id="G1WH34"/>
<dbReference type="GeneID" id="62758415"/>
<evidence type="ECO:0000256" key="1">
    <source>
        <dbReference type="SAM" id="Phobius"/>
    </source>
</evidence>
<keyword evidence="1" id="KW-1133">Transmembrane helix</keyword>
<dbReference type="RefSeq" id="WP_009140683.1">
    <property type="nucleotide sequence ID" value="NZ_JH126467.1"/>
</dbReference>